<dbReference type="CDD" id="cd22157">
    <property type="entry name" value="F-box_AtFBW1-like"/>
    <property type="match status" value="1"/>
</dbReference>
<dbReference type="EMBL" id="OZ034813">
    <property type="protein sequence ID" value="CAL1353008.1"/>
    <property type="molecule type" value="Genomic_DNA"/>
</dbReference>
<reference evidence="2 3" key="1">
    <citation type="submission" date="2024-04" db="EMBL/GenBank/DDBJ databases">
        <authorList>
            <person name="Fracassetti M."/>
        </authorList>
    </citation>
    <scope>NUCLEOTIDE SEQUENCE [LARGE SCALE GENOMIC DNA]</scope>
</reference>
<evidence type="ECO:0000313" key="2">
    <source>
        <dbReference type="EMBL" id="CAL1353008.1"/>
    </source>
</evidence>
<organism evidence="2 3">
    <name type="scientific">Linum trigynum</name>
    <dbReference type="NCBI Taxonomy" id="586398"/>
    <lineage>
        <taxon>Eukaryota</taxon>
        <taxon>Viridiplantae</taxon>
        <taxon>Streptophyta</taxon>
        <taxon>Embryophyta</taxon>
        <taxon>Tracheophyta</taxon>
        <taxon>Spermatophyta</taxon>
        <taxon>Magnoliopsida</taxon>
        <taxon>eudicotyledons</taxon>
        <taxon>Gunneridae</taxon>
        <taxon>Pentapetalae</taxon>
        <taxon>rosids</taxon>
        <taxon>fabids</taxon>
        <taxon>Malpighiales</taxon>
        <taxon>Linaceae</taxon>
        <taxon>Linum</taxon>
    </lineage>
</organism>
<dbReference type="Pfam" id="PF07734">
    <property type="entry name" value="FBA_1"/>
    <property type="match status" value="1"/>
</dbReference>
<dbReference type="SUPFAM" id="SSF81383">
    <property type="entry name" value="F-box domain"/>
    <property type="match status" value="1"/>
</dbReference>
<sequence length="391" mass="44040">MNPNIPEELITDILWRLPINKPSCVARFRCVCKSWCALLSNPSFILREDPLDSDLQILINFDNENDEPVYSLLSADTLDPLLPSPVSLPFNAENPLEHGGRIITIAGSCNGLICISRDRDGLILWNPATAETKLVPPSPSRPQCLWSLDAVGFGFDSETNDYKVIRQVKDEKGSCKCGYISEVYSLRNDSWTRLADDDDDDDGNGYCPCLPCMQIPQWNKGKLYWWGWDKDAKSLSFDSFDISSQEFEKVDLPIPDSEVPHNHVHEIPDYLLMMEESMVALFPLAASPRAGEIWVLCKYWIAESWTKCSTLNPLPGTIVGTFVGISRNLKWLFTSLWSSDASDDVSLSLTAIEPRTGKFYDLDISGHIEELPVTVNYTPSQVCMRDYFMSS</sequence>
<dbReference type="PANTHER" id="PTHR31672:SF13">
    <property type="entry name" value="F-BOX PROTEIN CPR30-LIKE"/>
    <property type="match status" value="1"/>
</dbReference>
<dbReference type="AlphaFoldDB" id="A0AAV2C938"/>
<dbReference type="Proteomes" id="UP001497516">
    <property type="component" value="Chromosome 1"/>
</dbReference>
<protein>
    <recommendedName>
        <fullName evidence="1">F-box associated beta-propeller type 1 domain-containing protein</fullName>
    </recommendedName>
</protein>
<dbReference type="NCBIfam" id="TIGR01640">
    <property type="entry name" value="F_box_assoc_1"/>
    <property type="match status" value="1"/>
</dbReference>
<feature type="domain" description="F-box associated beta-propeller type 1" evidence="1">
    <location>
        <begin position="103"/>
        <end position="382"/>
    </location>
</feature>
<dbReference type="InterPro" id="IPR036047">
    <property type="entry name" value="F-box-like_dom_sf"/>
</dbReference>
<keyword evidence="3" id="KW-1185">Reference proteome</keyword>
<evidence type="ECO:0000313" key="3">
    <source>
        <dbReference type="Proteomes" id="UP001497516"/>
    </source>
</evidence>
<accession>A0AAV2C938</accession>
<dbReference type="PANTHER" id="PTHR31672">
    <property type="entry name" value="BNACNNG10540D PROTEIN"/>
    <property type="match status" value="1"/>
</dbReference>
<dbReference type="InterPro" id="IPR050796">
    <property type="entry name" value="SCF_F-box_component"/>
</dbReference>
<evidence type="ECO:0000259" key="1">
    <source>
        <dbReference type="Pfam" id="PF07734"/>
    </source>
</evidence>
<gene>
    <name evidence="2" type="ORF">LTRI10_LOCUS937</name>
</gene>
<name>A0AAV2C938_9ROSI</name>
<proteinExistence type="predicted"/>
<dbReference type="InterPro" id="IPR017451">
    <property type="entry name" value="F-box-assoc_interact_dom"/>
</dbReference>
<dbReference type="InterPro" id="IPR006527">
    <property type="entry name" value="F-box-assoc_dom_typ1"/>
</dbReference>